<evidence type="ECO:0000256" key="9">
    <source>
        <dbReference type="ARBA" id="ARBA00023012"/>
    </source>
</evidence>
<dbReference type="Gene3D" id="1.10.287.130">
    <property type="match status" value="1"/>
</dbReference>
<dbReference type="Pfam" id="PF02518">
    <property type="entry name" value="HATPase_c"/>
    <property type="match status" value="1"/>
</dbReference>
<keyword evidence="4" id="KW-0597">Phosphoprotein</keyword>
<organism evidence="14 15">
    <name type="scientific">Dyella flagellata</name>
    <dbReference type="NCBI Taxonomy" id="1867833"/>
    <lineage>
        <taxon>Bacteria</taxon>
        <taxon>Pseudomonadati</taxon>
        <taxon>Pseudomonadota</taxon>
        <taxon>Gammaproteobacteria</taxon>
        <taxon>Lysobacterales</taxon>
        <taxon>Rhodanobacteraceae</taxon>
        <taxon>Dyella</taxon>
    </lineage>
</organism>
<feature type="domain" description="HAMP" evidence="13">
    <location>
        <begin position="225"/>
        <end position="277"/>
    </location>
</feature>
<sequence>MSVGSKPRRAPSIRGRLLGYLLLPLVLLLVASVWADHRTYVTPLYNAFDRTLSHTVLAIAAHLNRGADGQVHLEKPDPGFLPMHPPGAPPPPPSADDSGDHDKLPLRFEPDGRPSIWTHLFPGGRESVVYRVNLPDGRTVAGDQGLPIAQGGVGNGFSYEDAVYKQLPLRIVSYRTQVSGQPVIVSVGETMHRRDRAVRRLDTVIGVSDGIQLLLVLGVCLFGITVALRPINRLGERIAQRQPQSLQPLAVAPVPSEVRPLVQSLNTLLGTVRTAAQAQQHFLTNAAHQLRTPLSGLKAQLEVLASETGDEAQQERIARLYNSVDRLAHTANQLLALARAEPSAHSPGDFTDVQLETLIGSVADSMLDRAIARNIDLGAECAPAHVHGVHWLLHELLINLVDNAIRHTPESGRITLRCGRSGGAPYLEVEDSGPGIPTAERERVRERFYRAAGSDGQSSGLGLAIVEEIARGHHARFDILDAQEGTGARMRVAFPP</sequence>
<comment type="catalytic activity">
    <reaction evidence="1">
        <text>ATP + protein L-histidine = ADP + protein N-phospho-L-histidine.</text>
        <dbReference type="EC" id="2.7.13.3"/>
    </reaction>
</comment>
<dbReference type="InterPro" id="IPR004358">
    <property type="entry name" value="Sig_transdc_His_kin-like_C"/>
</dbReference>
<dbReference type="Gene3D" id="3.30.565.10">
    <property type="entry name" value="Histidine kinase-like ATPase, C-terminal domain"/>
    <property type="match status" value="1"/>
</dbReference>
<evidence type="ECO:0000256" key="5">
    <source>
        <dbReference type="ARBA" id="ARBA00022679"/>
    </source>
</evidence>
<dbReference type="SMART" id="SM00388">
    <property type="entry name" value="HisKA"/>
    <property type="match status" value="1"/>
</dbReference>
<keyword evidence="6" id="KW-0812">Transmembrane</keyword>
<dbReference type="PANTHER" id="PTHR45436:SF1">
    <property type="entry name" value="SENSOR PROTEIN QSEC"/>
    <property type="match status" value="1"/>
</dbReference>
<dbReference type="InterPro" id="IPR005467">
    <property type="entry name" value="His_kinase_dom"/>
</dbReference>
<dbReference type="SUPFAM" id="SSF55874">
    <property type="entry name" value="ATPase domain of HSP90 chaperone/DNA topoisomerase II/histidine kinase"/>
    <property type="match status" value="1"/>
</dbReference>
<feature type="compositionally biased region" description="Pro residues" evidence="11">
    <location>
        <begin position="83"/>
        <end position="94"/>
    </location>
</feature>
<feature type="compositionally biased region" description="Basic and acidic residues" evidence="11">
    <location>
        <begin position="98"/>
        <end position="109"/>
    </location>
</feature>
<dbReference type="InterPro" id="IPR003661">
    <property type="entry name" value="HisK_dim/P_dom"/>
</dbReference>
<dbReference type="Proteomes" id="UP001156627">
    <property type="component" value="Unassembled WGS sequence"/>
</dbReference>
<dbReference type="InterPro" id="IPR013727">
    <property type="entry name" value="2CSK_N"/>
</dbReference>
<name>A0ABQ5XBN7_9GAMM</name>
<dbReference type="InterPro" id="IPR003660">
    <property type="entry name" value="HAMP_dom"/>
</dbReference>
<dbReference type="PROSITE" id="PS50885">
    <property type="entry name" value="HAMP"/>
    <property type="match status" value="1"/>
</dbReference>
<dbReference type="SMART" id="SM00387">
    <property type="entry name" value="HATPase_c"/>
    <property type="match status" value="1"/>
</dbReference>
<dbReference type="EMBL" id="BSOA01000014">
    <property type="protein sequence ID" value="GLQ88026.1"/>
    <property type="molecule type" value="Genomic_DNA"/>
</dbReference>
<gene>
    <name evidence="14" type="ORF">GCM10007898_15950</name>
</gene>
<evidence type="ECO:0000256" key="3">
    <source>
        <dbReference type="ARBA" id="ARBA00012438"/>
    </source>
</evidence>
<dbReference type="CDD" id="cd00082">
    <property type="entry name" value="HisKA"/>
    <property type="match status" value="1"/>
</dbReference>
<keyword evidence="8" id="KW-1133">Transmembrane helix</keyword>
<evidence type="ECO:0000256" key="6">
    <source>
        <dbReference type="ARBA" id="ARBA00022692"/>
    </source>
</evidence>
<comment type="subcellular location">
    <subcellularLocation>
        <location evidence="2">Membrane</location>
    </subcellularLocation>
</comment>
<dbReference type="EC" id="2.7.13.3" evidence="3"/>
<dbReference type="Pfam" id="PF08521">
    <property type="entry name" value="2CSK_N"/>
    <property type="match status" value="1"/>
</dbReference>
<keyword evidence="7" id="KW-0418">Kinase</keyword>
<keyword evidence="15" id="KW-1185">Reference proteome</keyword>
<feature type="domain" description="Histidine kinase" evidence="12">
    <location>
        <begin position="285"/>
        <end position="496"/>
    </location>
</feature>
<reference evidence="15" key="1">
    <citation type="journal article" date="2019" name="Int. J. Syst. Evol. Microbiol.">
        <title>The Global Catalogue of Microorganisms (GCM) 10K type strain sequencing project: providing services to taxonomists for standard genome sequencing and annotation.</title>
        <authorList>
            <consortium name="The Broad Institute Genomics Platform"/>
            <consortium name="The Broad Institute Genome Sequencing Center for Infectious Disease"/>
            <person name="Wu L."/>
            <person name="Ma J."/>
        </authorList>
    </citation>
    <scope>NUCLEOTIDE SEQUENCE [LARGE SCALE GENOMIC DNA]</scope>
    <source>
        <strain evidence="15">NBRC 111981</strain>
    </source>
</reference>
<dbReference type="CDD" id="cd00075">
    <property type="entry name" value="HATPase"/>
    <property type="match status" value="1"/>
</dbReference>
<evidence type="ECO:0000256" key="1">
    <source>
        <dbReference type="ARBA" id="ARBA00000085"/>
    </source>
</evidence>
<evidence type="ECO:0000313" key="15">
    <source>
        <dbReference type="Proteomes" id="UP001156627"/>
    </source>
</evidence>
<evidence type="ECO:0000256" key="11">
    <source>
        <dbReference type="SAM" id="MobiDB-lite"/>
    </source>
</evidence>
<evidence type="ECO:0000256" key="8">
    <source>
        <dbReference type="ARBA" id="ARBA00022989"/>
    </source>
</evidence>
<keyword evidence="10" id="KW-0472">Membrane</keyword>
<evidence type="ECO:0000259" key="13">
    <source>
        <dbReference type="PROSITE" id="PS50885"/>
    </source>
</evidence>
<feature type="region of interest" description="Disordered" evidence="11">
    <location>
        <begin position="71"/>
        <end position="109"/>
    </location>
</feature>
<evidence type="ECO:0000256" key="10">
    <source>
        <dbReference type="ARBA" id="ARBA00023136"/>
    </source>
</evidence>
<dbReference type="InterPro" id="IPR003594">
    <property type="entry name" value="HATPase_dom"/>
</dbReference>
<dbReference type="PROSITE" id="PS50109">
    <property type="entry name" value="HIS_KIN"/>
    <property type="match status" value="1"/>
</dbReference>
<dbReference type="SUPFAM" id="SSF47384">
    <property type="entry name" value="Homodimeric domain of signal transducing histidine kinase"/>
    <property type="match status" value="1"/>
</dbReference>
<dbReference type="InterPro" id="IPR036097">
    <property type="entry name" value="HisK_dim/P_sf"/>
</dbReference>
<accession>A0ABQ5XBN7</accession>
<dbReference type="PANTHER" id="PTHR45436">
    <property type="entry name" value="SENSOR HISTIDINE KINASE YKOH"/>
    <property type="match status" value="1"/>
</dbReference>
<protein>
    <recommendedName>
        <fullName evidence="3">histidine kinase</fullName>
        <ecNumber evidence="3">2.7.13.3</ecNumber>
    </recommendedName>
</protein>
<evidence type="ECO:0000313" key="14">
    <source>
        <dbReference type="EMBL" id="GLQ88026.1"/>
    </source>
</evidence>
<dbReference type="InterPro" id="IPR036890">
    <property type="entry name" value="HATPase_C_sf"/>
</dbReference>
<evidence type="ECO:0000256" key="7">
    <source>
        <dbReference type="ARBA" id="ARBA00022777"/>
    </source>
</evidence>
<keyword evidence="5" id="KW-0808">Transferase</keyword>
<dbReference type="Pfam" id="PF00512">
    <property type="entry name" value="HisKA"/>
    <property type="match status" value="1"/>
</dbReference>
<dbReference type="RefSeq" id="WP_284331474.1">
    <property type="nucleotide sequence ID" value="NZ_BSOA01000014.1"/>
</dbReference>
<evidence type="ECO:0000259" key="12">
    <source>
        <dbReference type="PROSITE" id="PS50109"/>
    </source>
</evidence>
<evidence type="ECO:0000256" key="2">
    <source>
        <dbReference type="ARBA" id="ARBA00004370"/>
    </source>
</evidence>
<proteinExistence type="predicted"/>
<dbReference type="InterPro" id="IPR050428">
    <property type="entry name" value="TCS_sensor_his_kinase"/>
</dbReference>
<comment type="caution">
    <text evidence="14">The sequence shown here is derived from an EMBL/GenBank/DDBJ whole genome shotgun (WGS) entry which is preliminary data.</text>
</comment>
<dbReference type="PRINTS" id="PR00344">
    <property type="entry name" value="BCTRLSENSOR"/>
</dbReference>
<keyword evidence="9" id="KW-0902">Two-component regulatory system</keyword>
<evidence type="ECO:0000256" key="4">
    <source>
        <dbReference type="ARBA" id="ARBA00022553"/>
    </source>
</evidence>